<comment type="caution">
    <text evidence="1">The sequence shown here is derived from an EMBL/GenBank/DDBJ whole genome shotgun (WGS) entry which is preliminary data.</text>
</comment>
<gene>
    <name evidence="1" type="ORF">ACFQS1_02070</name>
</gene>
<dbReference type="EMBL" id="JBHTBJ010000001">
    <property type="protein sequence ID" value="MFC7272754.1"/>
    <property type="molecule type" value="Genomic_DNA"/>
</dbReference>
<reference evidence="2" key="1">
    <citation type="journal article" date="2019" name="Int. J. Syst. Evol. Microbiol.">
        <title>The Global Catalogue of Microorganisms (GCM) 10K type strain sequencing project: providing services to taxonomists for standard genome sequencing and annotation.</title>
        <authorList>
            <consortium name="The Broad Institute Genomics Platform"/>
            <consortium name="The Broad Institute Genome Sequencing Center for Infectious Disease"/>
            <person name="Wu L."/>
            <person name="Ma J."/>
        </authorList>
    </citation>
    <scope>NUCLEOTIDE SEQUENCE [LARGE SCALE GENOMIC DNA]</scope>
    <source>
        <strain evidence="2">XZYJT-10</strain>
    </source>
</reference>
<dbReference type="Gene3D" id="2.30.110.10">
    <property type="entry name" value="Electron Transport, Fmn-binding Protein, Chain A"/>
    <property type="match status" value="1"/>
</dbReference>
<dbReference type="Proteomes" id="UP001596548">
    <property type="component" value="Unassembled WGS sequence"/>
</dbReference>
<dbReference type="RefSeq" id="WP_378964160.1">
    <property type="nucleotide sequence ID" value="NZ_JBHTBJ010000001.1"/>
</dbReference>
<evidence type="ECO:0008006" key="3">
    <source>
        <dbReference type="Google" id="ProtNLM"/>
    </source>
</evidence>
<protein>
    <recommendedName>
        <fullName evidence="3">Deazaflavin-dependent oxidoreductase (Nitroreductase family)</fullName>
    </recommendedName>
</protein>
<organism evidence="1 2">
    <name type="scientific">Paractinoplanes rhizophilus</name>
    <dbReference type="NCBI Taxonomy" id="1416877"/>
    <lineage>
        <taxon>Bacteria</taxon>
        <taxon>Bacillati</taxon>
        <taxon>Actinomycetota</taxon>
        <taxon>Actinomycetes</taxon>
        <taxon>Micromonosporales</taxon>
        <taxon>Micromonosporaceae</taxon>
        <taxon>Paractinoplanes</taxon>
    </lineage>
</organism>
<proteinExistence type="predicted"/>
<sequence length="153" mass="16917">MANDQLPKTLRFQGAANRVVRVLLRTPLIARAVGTRLITVHVVGRKSGKRYTVPVAYAAHQGALLIGTPFAWARNLRTGDTVDVTYKGRRRRATVEAITDEAGVTRGYEVIARDNHNFAGFNNIALDRDGNPDAAGLRRCWEIGGRVIRLTLR</sequence>
<name>A0ABW2HHT3_9ACTN</name>
<evidence type="ECO:0000313" key="1">
    <source>
        <dbReference type="EMBL" id="MFC7272754.1"/>
    </source>
</evidence>
<evidence type="ECO:0000313" key="2">
    <source>
        <dbReference type="Proteomes" id="UP001596548"/>
    </source>
</evidence>
<accession>A0ABW2HHT3</accession>
<dbReference type="InterPro" id="IPR012349">
    <property type="entry name" value="Split_barrel_FMN-bd"/>
</dbReference>
<keyword evidence="2" id="KW-1185">Reference proteome</keyword>